<feature type="transmembrane region" description="Helical" evidence="1">
    <location>
        <begin position="44"/>
        <end position="68"/>
    </location>
</feature>
<evidence type="ECO:0000256" key="1">
    <source>
        <dbReference type="SAM" id="Phobius"/>
    </source>
</evidence>
<reference evidence="2" key="1">
    <citation type="journal article" date="2020" name="Cell">
        <title>Large-Scale Comparative Analyses of Tick Genomes Elucidate Their Genetic Diversity and Vector Capacities.</title>
        <authorList>
            <consortium name="Tick Genome and Microbiome Consortium (TIGMIC)"/>
            <person name="Jia N."/>
            <person name="Wang J."/>
            <person name="Shi W."/>
            <person name="Du L."/>
            <person name="Sun Y."/>
            <person name="Zhan W."/>
            <person name="Jiang J.F."/>
            <person name="Wang Q."/>
            <person name="Zhang B."/>
            <person name="Ji P."/>
            <person name="Bell-Sakyi L."/>
            <person name="Cui X.M."/>
            <person name="Yuan T.T."/>
            <person name="Jiang B.G."/>
            <person name="Yang W.F."/>
            <person name="Lam T.T."/>
            <person name="Chang Q.C."/>
            <person name="Ding S.J."/>
            <person name="Wang X.J."/>
            <person name="Zhu J.G."/>
            <person name="Ruan X.D."/>
            <person name="Zhao L."/>
            <person name="Wei J.T."/>
            <person name="Ye R.Z."/>
            <person name="Que T.C."/>
            <person name="Du C.H."/>
            <person name="Zhou Y.H."/>
            <person name="Cheng J.X."/>
            <person name="Dai P.F."/>
            <person name="Guo W.B."/>
            <person name="Han X.H."/>
            <person name="Huang E.J."/>
            <person name="Li L.F."/>
            <person name="Wei W."/>
            <person name="Gao Y.C."/>
            <person name="Liu J.Z."/>
            <person name="Shao H.Z."/>
            <person name="Wang X."/>
            <person name="Wang C.C."/>
            <person name="Yang T.C."/>
            <person name="Huo Q.B."/>
            <person name="Li W."/>
            <person name="Chen H.Y."/>
            <person name="Chen S.E."/>
            <person name="Zhou L.G."/>
            <person name="Ni X.B."/>
            <person name="Tian J.H."/>
            <person name="Sheng Y."/>
            <person name="Liu T."/>
            <person name="Pan Y.S."/>
            <person name="Xia L.Y."/>
            <person name="Li J."/>
            <person name="Zhao F."/>
            <person name="Cao W.C."/>
        </authorList>
    </citation>
    <scope>NUCLEOTIDE SEQUENCE</scope>
    <source>
        <strain evidence="2">Rsan-2018</strain>
    </source>
</reference>
<sequence length="460" mass="50279">MESQRPRLSGPVWRRSRRQVKGPLVTALENYGMFEDDLQSKAPFAPAAMVGAFGSLVAIVCIGVYLAFSTVDAGGGKGSSGDGRGGGKMVDSNTSIPSGDGNWTFGKGATVAAAYRKGIMFCVLGQSFTAVTPITAGWCDYTIYPDLIVVNDGFQPLYRRSTWEKFREGFATQKSVAPGVSFSLGQSDAMTTIPTMGAQLSDLVRTVRVRAMGVLNYARHSSPNINIMGPMFKAFTAALSNESGLVPMTFLGVWLYTQNAATEFVSEVLSMQGNLNTIILQTHMSEIHASPSTCISRPICVMASVDTLPSFSIAEAAVTSLREESDKLRLLFSSTLGVMLYAGAPGSEQPSGVDKPCAWSYMEDYDFVCNDSVLSGKRRYDSAGKYEYVSYEEDDRMYYVTFESNRSIVEKYQMYIPNISEGWALFDIQRDVGAKCSPFGLNYERLETAQNIARNRTHVL</sequence>
<reference evidence="2" key="2">
    <citation type="submission" date="2021-09" db="EMBL/GenBank/DDBJ databases">
        <authorList>
            <person name="Jia N."/>
            <person name="Wang J."/>
            <person name="Shi W."/>
            <person name="Du L."/>
            <person name="Sun Y."/>
            <person name="Zhan W."/>
            <person name="Jiang J."/>
            <person name="Wang Q."/>
            <person name="Zhang B."/>
            <person name="Ji P."/>
            <person name="Sakyi L.B."/>
            <person name="Cui X."/>
            <person name="Yuan T."/>
            <person name="Jiang B."/>
            <person name="Yang W."/>
            <person name="Lam T.T.-Y."/>
            <person name="Chang Q."/>
            <person name="Ding S."/>
            <person name="Wang X."/>
            <person name="Zhu J."/>
            <person name="Ruan X."/>
            <person name="Zhao L."/>
            <person name="Wei J."/>
            <person name="Que T."/>
            <person name="Du C."/>
            <person name="Cheng J."/>
            <person name="Dai P."/>
            <person name="Han X."/>
            <person name="Huang E."/>
            <person name="Gao Y."/>
            <person name="Liu J."/>
            <person name="Shao H."/>
            <person name="Ye R."/>
            <person name="Li L."/>
            <person name="Wei W."/>
            <person name="Wang X."/>
            <person name="Wang C."/>
            <person name="Huo Q."/>
            <person name="Li W."/>
            <person name="Guo W."/>
            <person name="Chen H."/>
            <person name="Chen S."/>
            <person name="Zhou L."/>
            <person name="Zhou L."/>
            <person name="Ni X."/>
            <person name="Tian J."/>
            <person name="Zhou Y."/>
            <person name="Sheng Y."/>
            <person name="Liu T."/>
            <person name="Pan Y."/>
            <person name="Xia L."/>
            <person name="Li J."/>
            <person name="Zhao F."/>
            <person name="Cao W."/>
        </authorList>
    </citation>
    <scope>NUCLEOTIDE SEQUENCE</scope>
    <source>
        <strain evidence="2">Rsan-2018</strain>
        <tissue evidence="2">Larvae</tissue>
    </source>
</reference>
<keyword evidence="1" id="KW-0472">Membrane</keyword>
<dbReference type="VEuPathDB" id="VectorBase:RSAN_045352"/>
<dbReference type="AlphaFoldDB" id="A0A9D4SV54"/>
<organism evidence="2 3">
    <name type="scientific">Rhipicephalus sanguineus</name>
    <name type="common">Brown dog tick</name>
    <name type="synonym">Ixodes sanguineus</name>
    <dbReference type="NCBI Taxonomy" id="34632"/>
    <lineage>
        <taxon>Eukaryota</taxon>
        <taxon>Metazoa</taxon>
        <taxon>Ecdysozoa</taxon>
        <taxon>Arthropoda</taxon>
        <taxon>Chelicerata</taxon>
        <taxon>Arachnida</taxon>
        <taxon>Acari</taxon>
        <taxon>Parasitiformes</taxon>
        <taxon>Ixodida</taxon>
        <taxon>Ixodoidea</taxon>
        <taxon>Ixodidae</taxon>
        <taxon>Rhipicephalinae</taxon>
        <taxon>Rhipicephalus</taxon>
        <taxon>Rhipicephalus</taxon>
    </lineage>
</organism>
<keyword evidence="1" id="KW-1133">Transmembrane helix</keyword>
<proteinExistence type="predicted"/>
<keyword evidence="1" id="KW-0812">Transmembrane</keyword>
<accession>A0A9D4SV54</accession>
<name>A0A9D4SV54_RHISA</name>
<evidence type="ECO:0000313" key="2">
    <source>
        <dbReference type="EMBL" id="KAH7951998.1"/>
    </source>
</evidence>
<keyword evidence="3" id="KW-1185">Reference proteome</keyword>
<dbReference type="Proteomes" id="UP000821837">
    <property type="component" value="Chromosome 5"/>
</dbReference>
<evidence type="ECO:0000313" key="3">
    <source>
        <dbReference type="Proteomes" id="UP000821837"/>
    </source>
</evidence>
<gene>
    <name evidence="2" type="ORF">HPB52_016688</name>
</gene>
<dbReference type="EMBL" id="JABSTV010001251">
    <property type="protein sequence ID" value="KAH7951998.1"/>
    <property type="molecule type" value="Genomic_DNA"/>
</dbReference>
<comment type="caution">
    <text evidence="2">The sequence shown here is derived from an EMBL/GenBank/DDBJ whole genome shotgun (WGS) entry which is preliminary data.</text>
</comment>
<protein>
    <submittedName>
        <fullName evidence="2">Uncharacterized protein</fullName>
    </submittedName>
</protein>